<dbReference type="GO" id="GO:0043418">
    <property type="term" value="P:homocysteine catabolic process"/>
    <property type="evidence" value="ECO:0007669"/>
    <property type="project" value="TreeGrafter"/>
</dbReference>
<dbReference type="GO" id="GO:0070005">
    <property type="term" value="F:cysteine-type aminopeptidase activity"/>
    <property type="evidence" value="ECO:0007669"/>
    <property type="project" value="InterPro"/>
</dbReference>
<dbReference type="InterPro" id="IPR004134">
    <property type="entry name" value="Peptidase_C1B"/>
</dbReference>
<evidence type="ECO:0000313" key="4">
    <source>
        <dbReference type="EMBL" id="OQR98949.1"/>
    </source>
</evidence>
<keyword evidence="3" id="KW-0788">Thiol protease</keyword>
<evidence type="ECO:0000256" key="3">
    <source>
        <dbReference type="ARBA" id="ARBA00022807"/>
    </source>
</evidence>
<name>A0A1V9ZLS1_9STRA</name>
<dbReference type="PANTHER" id="PTHR10363">
    <property type="entry name" value="BLEOMYCIN HYDROLASE"/>
    <property type="match status" value="1"/>
</dbReference>
<dbReference type="OrthoDB" id="2666448at2759"/>
<sequence length="268" mass="31042">MKLRDFAAELRRQYHQGVKIDELRKAKLKMVEIYHRILTIFLGSPPTQFDFEAHDKDEKFAGVLNCTPLSFAREVIPIDLNDYVSMVNDPRNDYEATLTVDRLGNVVEGKAIRYLNLPIEHLWKYAKAQLDADLPVWFGCDCDADSELDRYGIYSKKLYSMEAVFGTTFNMNKKERMEYQNGSMTHAMVFTGYNALPGDPKPTKWKVENSWGKKRGEAGYDIMTADWFDEHMYQVVILKKLLSPTHARIWEQGEPIILPVWDPMGNCL</sequence>
<comment type="caution">
    <text evidence="4">The sequence shown here is derived from an EMBL/GenBank/DDBJ whole genome shotgun (WGS) entry which is preliminary data.</text>
</comment>
<dbReference type="GO" id="GO:0009636">
    <property type="term" value="P:response to toxic substance"/>
    <property type="evidence" value="ECO:0007669"/>
    <property type="project" value="TreeGrafter"/>
</dbReference>
<evidence type="ECO:0000256" key="2">
    <source>
        <dbReference type="ARBA" id="ARBA00022801"/>
    </source>
</evidence>
<organism evidence="4 5">
    <name type="scientific">Thraustotheca clavata</name>
    <dbReference type="NCBI Taxonomy" id="74557"/>
    <lineage>
        <taxon>Eukaryota</taxon>
        <taxon>Sar</taxon>
        <taxon>Stramenopiles</taxon>
        <taxon>Oomycota</taxon>
        <taxon>Saprolegniomycetes</taxon>
        <taxon>Saprolegniales</taxon>
        <taxon>Achlyaceae</taxon>
        <taxon>Thraustotheca</taxon>
    </lineage>
</organism>
<dbReference type="PANTHER" id="PTHR10363:SF2">
    <property type="entry name" value="BLEOMYCIN HYDROLASE"/>
    <property type="match status" value="1"/>
</dbReference>
<dbReference type="AlphaFoldDB" id="A0A1V9ZLS1"/>
<dbReference type="GO" id="GO:0006508">
    <property type="term" value="P:proteolysis"/>
    <property type="evidence" value="ECO:0007669"/>
    <property type="project" value="UniProtKB-KW"/>
</dbReference>
<keyword evidence="5" id="KW-1185">Reference proteome</keyword>
<protein>
    <submittedName>
        <fullName evidence="4">Aminopeptidase C</fullName>
    </submittedName>
</protein>
<evidence type="ECO:0000256" key="1">
    <source>
        <dbReference type="ARBA" id="ARBA00022670"/>
    </source>
</evidence>
<dbReference type="Gene3D" id="3.90.70.10">
    <property type="entry name" value="Cysteine proteinases"/>
    <property type="match status" value="1"/>
</dbReference>
<keyword evidence="4" id="KW-0031">Aminopeptidase</keyword>
<dbReference type="SUPFAM" id="SSF54001">
    <property type="entry name" value="Cysteine proteinases"/>
    <property type="match status" value="1"/>
</dbReference>
<dbReference type="GO" id="GO:0005737">
    <property type="term" value="C:cytoplasm"/>
    <property type="evidence" value="ECO:0007669"/>
    <property type="project" value="TreeGrafter"/>
</dbReference>
<dbReference type="EMBL" id="JNBS01001828">
    <property type="protein sequence ID" value="OQR98949.1"/>
    <property type="molecule type" value="Genomic_DNA"/>
</dbReference>
<dbReference type="Proteomes" id="UP000243217">
    <property type="component" value="Unassembled WGS sequence"/>
</dbReference>
<reference evidence="4 5" key="1">
    <citation type="journal article" date="2014" name="Genome Biol. Evol.">
        <title>The secreted proteins of Achlya hypogyna and Thraustotheca clavata identify the ancestral oomycete secretome and reveal gene acquisitions by horizontal gene transfer.</title>
        <authorList>
            <person name="Misner I."/>
            <person name="Blouin N."/>
            <person name="Leonard G."/>
            <person name="Richards T.A."/>
            <person name="Lane C.E."/>
        </authorList>
    </citation>
    <scope>NUCLEOTIDE SEQUENCE [LARGE SCALE GENOMIC DNA]</scope>
    <source>
        <strain evidence="4 5">ATCC 34112</strain>
    </source>
</reference>
<accession>A0A1V9ZLS1</accession>
<evidence type="ECO:0000313" key="5">
    <source>
        <dbReference type="Proteomes" id="UP000243217"/>
    </source>
</evidence>
<dbReference type="Pfam" id="PF03051">
    <property type="entry name" value="Peptidase_C1_2"/>
    <property type="match status" value="1"/>
</dbReference>
<proteinExistence type="predicted"/>
<gene>
    <name evidence="4" type="ORF">THRCLA_21856</name>
</gene>
<dbReference type="InterPro" id="IPR038765">
    <property type="entry name" value="Papain-like_cys_pep_sf"/>
</dbReference>
<keyword evidence="1" id="KW-0645">Protease</keyword>
<keyword evidence="2" id="KW-0378">Hydrolase</keyword>